<proteinExistence type="predicted"/>
<sequence length="397" mass="43297">MANFFDLKARQAAAAAASSSKAPSTKPETSSLQPWVEKYRPKSLTEVTAQDHTITVLSRTLQSSNLPHMLFYGPPGTGKTSTILALAKQLYGPDLIKTRVLELNASDERGIGIVRDKVKNFARQQLSNPPAGPAGVEYRKRFPCPPFKIIILDEADSMTQDAQSALRRTMETYSRITRFCLVCNYVTRIIDPLASRCSKFRFKSLDTGSAARRLEGIAANEGVALGEGAVDALVRVSEGDLRKAITFLQSAARLVGAVKAAAPVKKGGKVVDDEDEMDVDDKGGKTVSVTVVEEIAGVIPGPTMERLYEAMQPRAKGKVYTEVAKAVEDMVADGWSASQLVQQMYETVLFDEKVEDLKKNKITLVFSETDKRLVDGADEHLEILDLCLRIAGILVDG</sequence>
<evidence type="ECO:0000313" key="2">
    <source>
        <dbReference type="Proteomes" id="UP001165186"/>
    </source>
</evidence>
<organism evidence="1 2">
    <name type="scientific">Neofusicoccum parvum</name>
    <dbReference type="NCBI Taxonomy" id="310453"/>
    <lineage>
        <taxon>Eukaryota</taxon>
        <taxon>Fungi</taxon>
        <taxon>Dikarya</taxon>
        <taxon>Ascomycota</taxon>
        <taxon>Pezizomycotina</taxon>
        <taxon>Dothideomycetes</taxon>
        <taxon>Dothideomycetes incertae sedis</taxon>
        <taxon>Botryosphaeriales</taxon>
        <taxon>Botryosphaeriaceae</taxon>
        <taxon>Neofusicoccum</taxon>
    </lineage>
</organism>
<dbReference type="EMBL" id="BSXG01000331">
    <property type="protein sequence ID" value="GME37634.1"/>
    <property type="molecule type" value="Genomic_DNA"/>
</dbReference>
<accession>A0ACB5SEW8</accession>
<reference evidence="1" key="1">
    <citation type="submission" date="2024-09" db="EMBL/GenBank/DDBJ databases">
        <title>Draft Genome Sequences of Neofusicoccum parvum.</title>
        <authorList>
            <person name="Ashida A."/>
            <person name="Camagna M."/>
            <person name="Tanaka A."/>
            <person name="Takemoto D."/>
        </authorList>
    </citation>
    <scope>NUCLEOTIDE SEQUENCE</scope>
    <source>
        <strain evidence="1">PPO83</strain>
    </source>
</reference>
<evidence type="ECO:0000313" key="1">
    <source>
        <dbReference type="EMBL" id="GME37634.1"/>
    </source>
</evidence>
<comment type="caution">
    <text evidence="1">The sequence shown here is derived from an EMBL/GenBank/DDBJ whole genome shotgun (WGS) entry which is preliminary data.</text>
</comment>
<name>A0ACB5SEW8_9PEZI</name>
<keyword evidence="2" id="KW-1185">Reference proteome</keyword>
<dbReference type="Proteomes" id="UP001165186">
    <property type="component" value="Unassembled WGS sequence"/>
</dbReference>
<protein>
    <submittedName>
        <fullName evidence="1">Replication factor c subunit 2</fullName>
    </submittedName>
</protein>
<gene>
    <name evidence="1" type="primary">g9494</name>
    <name evidence="1" type="ORF">NpPPO83_00009494</name>
</gene>